<dbReference type="InterPro" id="IPR011004">
    <property type="entry name" value="Trimer_LpxA-like_sf"/>
</dbReference>
<organism evidence="4 5">
    <name type="scientific">Paenibacillus selenitireducens</name>
    <dbReference type="NCBI Taxonomy" id="1324314"/>
    <lineage>
        <taxon>Bacteria</taxon>
        <taxon>Bacillati</taxon>
        <taxon>Bacillota</taxon>
        <taxon>Bacilli</taxon>
        <taxon>Bacillales</taxon>
        <taxon>Paenibacillaceae</taxon>
        <taxon>Paenibacillus</taxon>
    </lineage>
</organism>
<dbReference type="OrthoDB" id="9794407at2"/>
<dbReference type="PANTHER" id="PTHR43300">
    <property type="entry name" value="ACETYLTRANSFERASE"/>
    <property type="match status" value="1"/>
</dbReference>
<dbReference type="STRING" id="1324314.BVG16_05505"/>
<feature type="binding site" evidence="2">
    <location>
        <position position="71"/>
    </location>
    <ligand>
        <name>substrate</name>
    </ligand>
</feature>
<feature type="domain" description="PglD N-terminal" evidence="3">
    <location>
        <begin position="6"/>
        <end position="81"/>
    </location>
</feature>
<dbReference type="SUPFAM" id="SSF51161">
    <property type="entry name" value="Trimeric LpxA-like enzymes"/>
    <property type="match status" value="1"/>
</dbReference>
<dbReference type="InterPro" id="IPR041561">
    <property type="entry name" value="PglD_N"/>
</dbReference>
<feature type="binding site" evidence="2">
    <location>
        <position position="147"/>
    </location>
    <ligand>
        <name>acetyl-CoA</name>
        <dbReference type="ChEBI" id="CHEBI:57288"/>
    </ligand>
</feature>
<dbReference type="AlphaFoldDB" id="A0A1T2XK02"/>
<dbReference type="RefSeq" id="WP_078497547.1">
    <property type="nucleotide sequence ID" value="NZ_MSZX01000002.1"/>
</dbReference>
<dbReference type="EMBL" id="MSZX01000002">
    <property type="protein sequence ID" value="OPA80199.1"/>
    <property type="molecule type" value="Genomic_DNA"/>
</dbReference>
<evidence type="ECO:0000313" key="5">
    <source>
        <dbReference type="Proteomes" id="UP000190188"/>
    </source>
</evidence>
<evidence type="ECO:0000313" key="4">
    <source>
        <dbReference type="EMBL" id="OPA80199.1"/>
    </source>
</evidence>
<dbReference type="InterPro" id="IPR050179">
    <property type="entry name" value="Trans_hexapeptide_repeat"/>
</dbReference>
<reference evidence="4 5" key="1">
    <citation type="submission" date="2017-01" db="EMBL/GenBank/DDBJ databases">
        <title>Genome analysis of Paenibacillus selenitrireducens ES3-24.</title>
        <authorList>
            <person name="Xu D."/>
            <person name="Yao R."/>
            <person name="Zheng S."/>
        </authorList>
    </citation>
    <scope>NUCLEOTIDE SEQUENCE [LARGE SCALE GENOMIC DNA]</scope>
    <source>
        <strain evidence="4 5">ES3-24</strain>
    </source>
</reference>
<accession>A0A1T2XK02</accession>
<keyword evidence="4" id="KW-0808">Transferase</keyword>
<evidence type="ECO:0000259" key="3">
    <source>
        <dbReference type="Pfam" id="PF17836"/>
    </source>
</evidence>
<comment type="caution">
    <text evidence="4">The sequence shown here is derived from an EMBL/GenBank/DDBJ whole genome shotgun (WGS) entry which is preliminary data.</text>
</comment>
<proteinExistence type="predicted"/>
<dbReference type="GO" id="GO:0016740">
    <property type="term" value="F:transferase activity"/>
    <property type="evidence" value="ECO:0007669"/>
    <property type="project" value="UniProtKB-KW"/>
</dbReference>
<gene>
    <name evidence="4" type="ORF">BVG16_05505</name>
</gene>
<evidence type="ECO:0000256" key="1">
    <source>
        <dbReference type="PIRSR" id="PIRSR620019-1"/>
    </source>
</evidence>
<name>A0A1T2XK02_9BACL</name>
<feature type="site" description="Increases basicity of active site His" evidence="1">
    <location>
        <position position="139"/>
    </location>
</feature>
<evidence type="ECO:0000256" key="2">
    <source>
        <dbReference type="PIRSR" id="PIRSR620019-2"/>
    </source>
</evidence>
<dbReference type="PANTHER" id="PTHR43300:SF7">
    <property type="entry name" value="UDP-N-ACETYLBACILLOSAMINE N-ACETYLTRANSFERASE"/>
    <property type="match status" value="1"/>
</dbReference>
<sequence length="212" mass="22030">MAIRCKVVIIGAGGHAKVVIDMIQSNPEFEIIGCTDRIGNRKISGIPVLGDDSILPQLYEQGIRHAFVAIGGNSVRHQLARHALDTGFELINAISPHAYVADSVILGSGIAVMPGAVLNAEACIGNNSIINTCASVDHECYIGETCHIAPGCNISGNVRIGEGTFLGTGTKVIDGMTIGSWSILGSGAVVVKDIPSYCLAVGVPAKIIKKLT</sequence>
<dbReference type="Gene3D" id="2.160.10.10">
    <property type="entry name" value="Hexapeptide repeat proteins"/>
    <property type="match status" value="1"/>
</dbReference>
<dbReference type="Proteomes" id="UP000190188">
    <property type="component" value="Unassembled WGS sequence"/>
</dbReference>
<keyword evidence="5" id="KW-1185">Reference proteome</keyword>
<feature type="active site" description="Proton acceptor" evidence="1">
    <location>
        <position position="138"/>
    </location>
</feature>
<dbReference type="InterPro" id="IPR020019">
    <property type="entry name" value="AcTrfase_PglD-like"/>
</dbReference>
<dbReference type="Gene3D" id="3.40.50.20">
    <property type="match status" value="1"/>
</dbReference>
<dbReference type="CDD" id="cd03360">
    <property type="entry name" value="LbH_AT_putative"/>
    <property type="match status" value="1"/>
</dbReference>
<dbReference type="Pfam" id="PF17836">
    <property type="entry name" value="PglD_N"/>
    <property type="match status" value="1"/>
</dbReference>
<protein>
    <submittedName>
        <fullName evidence="4">Hexapeptide transferase</fullName>
    </submittedName>
</protein>
<dbReference type="NCBIfam" id="TIGR03570">
    <property type="entry name" value="NeuD_NnaD"/>
    <property type="match status" value="1"/>
</dbReference>